<keyword evidence="1" id="KW-0472">Membrane</keyword>
<feature type="transmembrane region" description="Helical" evidence="1">
    <location>
        <begin position="21"/>
        <end position="42"/>
    </location>
</feature>
<gene>
    <name evidence="2" type="ORF">ACFFGV_00425</name>
</gene>
<dbReference type="PANTHER" id="PTHR43471">
    <property type="entry name" value="ABC TRANSPORTER PERMEASE"/>
    <property type="match status" value="1"/>
</dbReference>
<feature type="transmembrane region" description="Helical" evidence="1">
    <location>
        <begin position="182"/>
        <end position="202"/>
    </location>
</feature>
<feature type="transmembrane region" description="Helical" evidence="1">
    <location>
        <begin position="115"/>
        <end position="141"/>
    </location>
</feature>
<sequence>MNQWWTIYQKETLEKWRSFKWIWIPLVFFLLAITDPLSTYYMPVIIESFGGLPEGATIDIPTPPVPDVLMMSFGQFDLIGMIIMVIVTASLIAGERKSGVTELVLVKPVRYSSYISAKWASMVSLILSSTFIGVMASWYYINLLFGELSFGSAMAAFAFHAVWYVFILTLTLFFSTMFKLPGLVAFISILVLALLNLFNSVFRRQVEWLPPQMSFHIRSMLGSETVTGEMWATTGFTLVLITALLAASVFVFRKKEMAA</sequence>
<name>A0ABV6LI41_9BACI</name>
<dbReference type="PANTHER" id="PTHR43471:SF10">
    <property type="entry name" value="SLL1107 PROTEIN"/>
    <property type="match status" value="1"/>
</dbReference>
<comment type="caution">
    <text evidence="2">The sequence shown here is derived from an EMBL/GenBank/DDBJ whole genome shotgun (WGS) entry which is preliminary data.</text>
</comment>
<protein>
    <submittedName>
        <fullName evidence="2">ABC transporter permease</fullName>
    </submittedName>
</protein>
<keyword evidence="1" id="KW-1133">Transmembrane helix</keyword>
<keyword evidence="1" id="KW-0812">Transmembrane</keyword>
<evidence type="ECO:0000313" key="2">
    <source>
        <dbReference type="EMBL" id="MFC0522053.1"/>
    </source>
</evidence>
<feature type="transmembrane region" description="Helical" evidence="1">
    <location>
        <begin position="230"/>
        <end position="252"/>
    </location>
</feature>
<dbReference type="Proteomes" id="UP001589836">
    <property type="component" value="Unassembled WGS sequence"/>
</dbReference>
<evidence type="ECO:0000313" key="3">
    <source>
        <dbReference type="Proteomes" id="UP001589836"/>
    </source>
</evidence>
<feature type="transmembrane region" description="Helical" evidence="1">
    <location>
        <begin position="73"/>
        <end position="94"/>
    </location>
</feature>
<keyword evidence="3" id="KW-1185">Reference proteome</keyword>
<proteinExistence type="predicted"/>
<dbReference type="RefSeq" id="WP_377344536.1">
    <property type="nucleotide sequence ID" value="NZ_JBHLTP010000001.1"/>
</dbReference>
<dbReference type="Pfam" id="PF12679">
    <property type="entry name" value="ABC2_membrane_2"/>
    <property type="match status" value="1"/>
</dbReference>
<organism evidence="2 3">
    <name type="scientific">Pontibacillus salicampi</name>
    <dbReference type="NCBI Taxonomy" id="1449801"/>
    <lineage>
        <taxon>Bacteria</taxon>
        <taxon>Bacillati</taxon>
        <taxon>Bacillota</taxon>
        <taxon>Bacilli</taxon>
        <taxon>Bacillales</taxon>
        <taxon>Bacillaceae</taxon>
        <taxon>Pontibacillus</taxon>
    </lineage>
</organism>
<feature type="transmembrane region" description="Helical" evidence="1">
    <location>
        <begin position="153"/>
        <end position="175"/>
    </location>
</feature>
<reference evidence="2 3" key="1">
    <citation type="submission" date="2024-09" db="EMBL/GenBank/DDBJ databases">
        <authorList>
            <person name="Sun Q."/>
            <person name="Mori K."/>
        </authorList>
    </citation>
    <scope>NUCLEOTIDE SEQUENCE [LARGE SCALE GENOMIC DNA]</scope>
    <source>
        <strain evidence="2 3">NCAIM B.02529</strain>
    </source>
</reference>
<evidence type="ECO:0000256" key="1">
    <source>
        <dbReference type="SAM" id="Phobius"/>
    </source>
</evidence>
<accession>A0ABV6LI41</accession>
<dbReference type="EMBL" id="JBHLTP010000001">
    <property type="protein sequence ID" value="MFC0522053.1"/>
    <property type="molecule type" value="Genomic_DNA"/>
</dbReference>